<dbReference type="AlphaFoldDB" id="A0AA88IE92"/>
<name>A0AA88IE92_ARTSF</name>
<keyword evidence="2" id="KW-1185">Reference proteome</keyword>
<dbReference type="EMBL" id="JAVRJZ010000008">
    <property type="protein sequence ID" value="KAK2719312.1"/>
    <property type="molecule type" value="Genomic_DNA"/>
</dbReference>
<accession>A0AA88IE92</accession>
<proteinExistence type="predicted"/>
<gene>
    <name evidence="1" type="ORF">QYM36_004959</name>
</gene>
<dbReference type="Proteomes" id="UP001187531">
    <property type="component" value="Unassembled WGS sequence"/>
</dbReference>
<evidence type="ECO:0000313" key="1">
    <source>
        <dbReference type="EMBL" id="KAK2719312.1"/>
    </source>
</evidence>
<comment type="caution">
    <text evidence="1">The sequence shown here is derived from an EMBL/GenBank/DDBJ whole genome shotgun (WGS) entry which is preliminary data.</text>
</comment>
<evidence type="ECO:0000313" key="2">
    <source>
        <dbReference type="Proteomes" id="UP001187531"/>
    </source>
</evidence>
<reference evidence="1" key="1">
    <citation type="submission" date="2023-07" db="EMBL/GenBank/DDBJ databases">
        <title>Chromosome-level genome assembly of Artemia franciscana.</title>
        <authorList>
            <person name="Jo E."/>
        </authorList>
    </citation>
    <scope>NUCLEOTIDE SEQUENCE</scope>
    <source>
        <tissue evidence="1">Whole body</tissue>
    </source>
</reference>
<protein>
    <submittedName>
        <fullName evidence="1">Uncharacterized protein</fullName>
    </submittedName>
</protein>
<organism evidence="1 2">
    <name type="scientific">Artemia franciscana</name>
    <name type="common">Brine shrimp</name>
    <name type="synonym">Artemia sanfranciscana</name>
    <dbReference type="NCBI Taxonomy" id="6661"/>
    <lineage>
        <taxon>Eukaryota</taxon>
        <taxon>Metazoa</taxon>
        <taxon>Ecdysozoa</taxon>
        <taxon>Arthropoda</taxon>
        <taxon>Crustacea</taxon>
        <taxon>Branchiopoda</taxon>
        <taxon>Anostraca</taxon>
        <taxon>Artemiidae</taxon>
        <taxon>Artemia</taxon>
    </lineage>
</organism>
<sequence>MKDYNSDYSSSDYRNIFSKTGINGNSEYDGSEKADFQNEKFALKTMSVIESYVNPFDCKEKELINIMTSEVAENSIRDSLLAAVFWSLVRAVEAFVAGQPNPFSKIKVVTMASTLKKGKEQKKKAISCIQEELEVTMEILLACGSALATPLSVLRRLMPHKLLPESPALFERTGTGAGTWLRTGSKAALIDSIRMLSLTELHVISDRYDGLHLIKDLEGCPILLKNSSGCHSRRGEGTIRTFVISRSVTLENWELMLTQSSTKVKIAEVIFEIWKDQTENVHFPLVLAGGFSDRREVYLKGLLFDVCSELTESLASTHEEADTRLVLHLAHCFRRGYQQVIVKANETDILAMLIQHLKILTSKCTASDPELYLKFRDKTFPIHQVVKKVPIAVTNTITFLQCFTGCDTVSFFYSKDKKTFFTAALKLVS</sequence>